<gene>
    <name evidence="5" type="ORF">FZ942_12190</name>
</gene>
<feature type="region of interest" description="Disordered" evidence="3">
    <location>
        <begin position="314"/>
        <end position="338"/>
    </location>
</feature>
<dbReference type="RefSeq" id="WP_149231368.1">
    <property type="nucleotide sequence ID" value="NZ_JALJXJ010000005.1"/>
</dbReference>
<dbReference type="OrthoDB" id="9787190at2"/>
<dbReference type="InterPro" id="IPR006076">
    <property type="entry name" value="FAD-dep_OxRdtase"/>
</dbReference>
<feature type="domain" description="FAD dependent oxidoreductase" evidence="4">
    <location>
        <begin position="20"/>
        <end position="411"/>
    </location>
</feature>
<dbReference type="GO" id="GO:0055130">
    <property type="term" value="P:D-alanine catabolic process"/>
    <property type="evidence" value="ECO:0007669"/>
    <property type="project" value="TreeGrafter"/>
</dbReference>
<dbReference type="PANTHER" id="PTHR13847:SF280">
    <property type="entry name" value="D-AMINO ACID DEHYDROGENASE"/>
    <property type="match status" value="1"/>
</dbReference>
<keyword evidence="6" id="KW-1185">Reference proteome</keyword>
<dbReference type="GO" id="GO:0008718">
    <property type="term" value="F:D-amino-acid dehydrogenase activity"/>
    <property type="evidence" value="ECO:0007669"/>
    <property type="project" value="TreeGrafter"/>
</dbReference>
<dbReference type="Proteomes" id="UP000324927">
    <property type="component" value="Unassembled WGS sequence"/>
</dbReference>
<comment type="similarity">
    <text evidence="1">Belongs to the DadA oxidoreductase family.</text>
</comment>
<accession>A0A5A9GNL2</accession>
<sequence>MGLIVDDVTADADFPTETAVVVIGGGIVGASTALFLARKGVPVVLCEKGRIAGEQSSRNWGWIITCGRDDREIPISVLSARLWSGMTALVEADIGYRATGIARLYDSDAPIAVAESWIRRAVPQGLGARILSSAEVASLFPGATRPFKGGLFADGDAVAEPQRAAPAIARAAQRDGAIILTTCAVRALDTEAGRVSGVWTERGRIKADAVVLAGGAWSRLFCDSLDVRLSQLPVQASVMRTAPLAGGPLPAAVTQHYSFRRRADGGYTIGDPFNTLAPITPSSFRFMRDFTPMLRMSWRRLRPTAGRFMTELRDARRRPPDAASAYEGTRVNDPDPNQRFIDETRRRLVERFPIFGTVPVEQSWAGLLDVTPDAIPVISSVPAIPGFHVGTGFSGHGFTLGPGAGHVLADLATNTRPSVDVTPFSITRFTDGSRPDPQVGF</sequence>
<evidence type="ECO:0000256" key="3">
    <source>
        <dbReference type="SAM" id="MobiDB-lite"/>
    </source>
</evidence>
<dbReference type="GO" id="GO:0005886">
    <property type="term" value="C:plasma membrane"/>
    <property type="evidence" value="ECO:0007669"/>
    <property type="project" value="TreeGrafter"/>
</dbReference>
<evidence type="ECO:0000256" key="1">
    <source>
        <dbReference type="ARBA" id="ARBA00009410"/>
    </source>
</evidence>
<name>A0A5A9GNL2_AZOLI</name>
<dbReference type="GO" id="GO:0005737">
    <property type="term" value="C:cytoplasm"/>
    <property type="evidence" value="ECO:0007669"/>
    <property type="project" value="TreeGrafter"/>
</dbReference>
<dbReference type="EMBL" id="VTTN01000004">
    <property type="protein sequence ID" value="KAA0595970.1"/>
    <property type="molecule type" value="Genomic_DNA"/>
</dbReference>
<dbReference type="AlphaFoldDB" id="A0A5A9GNL2"/>
<reference evidence="5 6" key="1">
    <citation type="submission" date="2019-08" db="EMBL/GenBank/DDBJ databases">
        <authorList>
            <person name="Grouzdev D."/>
            <person name="Tikhonova E."/>
            <person name="Kravchenko I."/>
        </authorList>
    </citation>
    <scope>NUCLEOTIDE SEQUENCE [LARGE SCALE GENOMIC DNA]</scope>
    <source>
        <strain evidence="5 6">59b</strain>
    </source>
</reference>
<evidence type="ECO:0000256" key="2">
    <source>
        <dbReference type="ARBA" id="ARBA00023002"/>
    </source>
</evidence>
<dbReference type="Pfam" id="PF01266">
    <property type="entry name" value="DAO"/>
    <property type="match status" value="1"/>
</dbReference>
<organism evidence="5 6">
    <name type="scientific">Azospirillum lipoferum</name>
    <dbReference type="NCBI Taxonomy" id="193"/>
    <lineage>
        <taxon>Bacteria</taxon>
        <taxon>Pseudomonadati</taxon>
        <taxon>Pseudomonadota</taxon>
        <taxon>Alphaproteobacteria</taxon>
        <taxon>Rhodospirillales</taxon>
        <taxon>Azospirillaceae</taxon>
        <taxon>Azospirillum</taxon>
    </lineage>
</organism>
<proteinExistence type="inferred from homology"/>
<dbReference type="InterPro" id="IPR036188">
    <property type="entry name" value="FAD/NAD-bd_sf"/>
</dbReference>
<evidence type="ECO:0000313" key="6">
    <source>
        <dbReference type="Proteomes" id="UP000324927"/>
    </source>
</evidence>
<comment type="caution">
    <text evidence="5">The sequence shown here is derived from an EMBL/GenBank/DDBJ whole genome shotgun (WGS) entry which is preliminary data.</text>
</comment>
<dbReference type="SUPFAM" id="SSF51905">
    <property type="entry name" value="FAD/NAD(P)-binding domain"/>
    <property type="match status" value="1"/>
</dbReference>
<keyword evidence="2" id="KW-0560">Oxidoreductase</keyword>
<protein>
    <submittedName>
        <fullName evidence="5">FAD-binding oxidoreductase</fullName>
    </submittedName>
</protein>
<evidence type="ECO:0000259" key="4">
    <source>
        <dbReference type="Pfam" id="PF01266"/>
    </source>
</evidence>
<dbReference type="Gene3D" id="3.30.9.10">
    <property type="entry name" value="D-Amino Acid Oxidase, subunit A, domain 2"/>
    <property type="match status" value="2"/>
</dbReference>
<dbReference type="Gene3D" id="3.50.50.60">
    <property type="entry name" value="FAD/NAD(P)-binding domain"/>
    <property type="match status" value="2"/>
</dbReference>
<dbReference type="PANTHER" id="PTHR13847">
    <property type="entry name" value="SARCOSINE DEHYDROGENASE-RELATED"/>
    <property type="match status" value="1"/>
</dbReference>
<evidence type="ECO:0000313" key="5">
    <source>
        <dbReference type="EMBL" id="KAA0595970.1"/>
    </source>
</evidence>